<keyword evidence="2" id="KW-0472">Membrane</keyword>
<keyword evidence="2" id="KW-1133">Transmembrane helix</keyword>
<sequence>MRYGNWMDTHADLLLSTLSPVLALLALVLTQATSVSLLLCIVALLAFWTSMHSATGEYEKESPARWSSYASLFTSALVNAFHVLSALANILYGSDESAPSATGSQARQAWMVLFLTPCICALALFSALGCEFSCDEVDPLERIHMLALAPFPPVPPRLGDREKRGRSSYQDEVDMLEAGRKPCRHLWDSTCQCRSTDTPLSAFTSSRLNSYEQSARSRPCQQAAPAHSPPPPPYSSSSRA</sequence>
<evidence type="ECO:0000313" key="4">
    <source>
        <dbReference type="Proteomes" id="UP000239560"/>
    </source>
</evidence>
<organism evidence="3 4">
    <name type="scientific">Rhodotorula toruloides</name>
    <name type="common">Yeast</name>
    <name type="synonym">Rhodosporidium toruloides</name>
    <dbReference type="NCBI Taxonomy" id="5286"/>
    <lineage>
        <taxon>Eukaryota</taxon>
        <taxon>Fungi</taxon>
        <taxon>Dikarya</taxon>
        <taxon>Basidiomycota</taxon>
        <taxon>Pucciniomycotina</taxon>
        <taxon>Microbotryomycetes</taxon>
        <taxon>Sporidiobolales</taxon>
        <taxon>Sporidiobolaceae</taxon>
        <taxon>Rhodotorula</taxon>
    </lineage>
</organism>
<accession>A0A2T0A511</accession>
<protein>
    <submittedName>
        <fullName evidence="3">Uncharacterized protein</fullName>
    </submittedName>
</protein>
<dbReference type="AlphaFoldDB" id="A0A2T0A511"/>
<comment type="caution">
    <text evidence="3">The sequence shown here is derived from an EMBL/GenBank/DDBJ whole genome shotgun (WGS) entry which is preliminary data.</text>
</comment>
<dbReference type="EMBL" id="LCTV02000008">
    <property type="protein sequence ID" value="PRQ73083.1"/>
    <property type="molecule type" value="Genomic_DNA"/>
</dbReference>
<keyword evidence="2" id="KW-0812">Transmembrane</keyword>
<feature type="transmembrane region" description="Helical" evidence="2">
    <location>
        <begin position="109"/>
        <end position="129"/>
    </location>
</feature>
<feature type="transmembrane region" description="Helical" evidence="2">
    <location>
        <begin position="21"/>
        <end position="48"/>
    </location>
</feature>
<evidence type="ECO:0000256" key="1">
    <source>
        <dbReference type="SAM" id="MobiDB-lite"/>
    </source>
</evidence>
<feature type="region of interest" description="Disordered" evidence="1">
    <location>
        <begin position="208"/>
        <end position="240"/>
    </location>
</feature>
<reference evidence="3 4" key="1">
    <citation type="journal article" date="2018" name="Elife">
        <title>Functional genomics of lipid metabolism in the oleaginous yeast Rhodosporidium toruloides.</title>
        <authorList>
            <person name="Coradetti S.T."/>
            <person name="Pinel D."/>
            <person name="Geiselman G."/>
            <person name="Ito M."/>
            <person name="Mondo S."/>
            <person name="Reilly M.C."/>
            <person name="Cheng Y.F."/>
            <person name="Bauer S."/>
            <person name="Grigoriev I."/>
            <person name="Gladden J.M."/>
            <person name="Simmons B.A."/>
            <person name="Brem R."/>
            <person name="Arkin A.P."/>
            <person name="Skerker J.M."/>
        </authorList>
    </citation>
    <scope>NUCLEOTIDE SEQUENCE [LARGE SCALE GENOMIC DNA]</scope>
    <source>
        <strain evidence="3 4">NBRC 0880</strain>
    </source>
</reference>
<evidence type="ECO:0000313" key="3">
    <source>
        <dbReference type="EMBL" id="PRQ73083.1"/>
    </source>
</evidence>
<feature type="transmembrane region" description="Helical" evidence="2">
    <location>
        <begin position="68"/>
        <end position="88"/>
    </location>
</feature>
<proteinExistence type="predicted"/>
<feature type="compositionally biased region" description="Polar residues" evidence="1">
    <location>
        <begin position="208"/>
        <end position="220"/>
    </location>
</feature>
<evidence type="ECO:0000256" key="2">
    <source>
        <dbReference type="SAM" id="Phobius"/>
    </source>
</evidence>
<name>A0A2T0A511_RHOTO</name>
<dbReference type="Proteomes" id="UP000239560">
    <property type="component" value="Unassembled WGS sequence"/>
</dbReference>
<gene>
    <name evidence="3" type="ORF">AAT19DRAFT_15836</name>
</gene>